<keyword evidence="2 5" id="KW-0808">Transferase</keyword>
<dbReference type="InterPro" id="IPR011004">
    <property type="entry name" value="Trimer_LpxA-like_sf"/>
</dbReference>
<comment type="caution">
    <text evidence="5">The sequence shown here is derived from an EMBL/GenBank/DDBJ whole genome shotgun (WGS) entry which is preliminary data.</text>
</comment>
<dbReference type="SUPFAM" id="SSF51161">
    <property type="entry name" value="Trimeric LpxA-like enzymes"/>
    <property type="match status" value="1"/>
</dbReference>
<dbReference type="Proteomes" id="UP000003323">
    <property type="component" value="Unassembled WGS sequence"/>
</dbReference>
<dbReference type="Pfam" id="PF14602">
    <property type="entry name" value="Hexapep_2"/>
    <property type="match status" value="1"/>
</dbReference>
<evidence type="ECO:0000256" key="2">
    <source>
        <dbReference type="ARBA" id="ARBA00022679"/>
    </source>
</evidence>
<dbReference type="AlphaFoldDB" id="E0Q8A8"/>
<organism evidence="5 6">
    <name type="scientific">Bifidobacterium dentium ATCC 27679</name>
    <dbReference type="NCBI Taxonomy" id="871562"/>
    <lineage>
        <taxon>Bacteria</taxon>
        <taxon>Bacillati</taxon>
        <taxon>Actinomycetota</taxon>
        <taxon>Actinomycetes</taxon>
        <taxon>Bifidobacteriales</taxon>
        <taxon>Bifidobacteriaceae</taxon>
        <taxon>Bifidobacterium</taxon>
    </lineage>
</organism>
<comment type="similarity">
    <text evidence="1">Belongs to the transferase hexapeptide repeat family.</text>
</comment>
<sequence length="226" mass="24640">MLRERSQHTRETETGEDMARDAEALINSDEELSRLFGGRPTQYRKSKSLPKYTGEAARVCARINRIFFDDPDEAYRLFHELIPEAGEGVEFTPPFTVDYGIGLKIGRDTFINKDFMICGGGYVTIGENCLIGPRCTIATPNHAKDAATRLAGWECASPVTIGSNVWFGANVTVTPGVTIGSNSIIGAGSVVTHDIPENSIAVGDPARVIREIPDHDPAFREVEGII</sequence>
<dbReference type="PANTHER" id="PTHR23416">
    <property type="entry name" value="SIALIC ACID SYNTHASE-RELATED"/>
    <property type="match status" value="1"/>
</dbReference>
<reference evidence="5 6" key="1">
    <citation type="submission" date="2010-08" db="EMBL/GenBank/DDBJ databases">
        <authorList>
            <person name="Muzny D."/>
            <person name="Qin X."/>
            <person name="Deng J."/>
            <person name="Jiang H."/>
            <person name="Liu Y."/>
            <person name="Qu J."/>
            <person name="Song X.-Z."/>
            <person name="Zhang L."/>
            <person name="Thornton R."/>
            <person name="Coyle M."/>
            <person name="Francisco L."/>
            <person name="Jackson L."/>
            <person name="Javaid M."/>
            <person name="Korchina V."/>
            <person name="Kovar C."/>
            <person name="Mata R."/>
            <person name="Mathew T."/>
            <person name="Ngo R."/>
            <person name="Nguyen L."/>
            <person name="Nguyen N."/>
            <person name="Okwuonu G."/>
            <person name="Ongeri F."/>
            <person name="Pham C."/>
            <person name="Simmons D."/>
            <person name="Wilczek-Boney K."/>
            <person name="Hale W."/>
            <person name="Jakkamsetti A."/>
            <person name="Pham P."/>
            <person name="Ruth R."/>
            <person name="San Lucas F."/>
            <person name="Warren J."/>
            <person name="Zhang J."/>
            <person name="Zhao Z."/>
            <person name="Zhou C."/>
            <person name="Zhu D."/>
            <person name="Lee S."/>
            <person name="Bess C."/>
            <person name="Blankenburg K."/>
            <person name="Forbes L."/>
            <person name="Fu Q."/>
            <person name="Gubbala S."/>
            <person name="Hirani K."/>
            <person name="Jayaseelan J.C."/>
            <person name="Lara F."/>
            <person name="Munidasa M."/>
            <person name="Palculict T."/>
            <person name="Patil S."/>
            <person name="Pu L.-L."/>
            <person name="Saada N."/>
            <person name="Tang L."/>
            <person name="Weissenberger G."/>
            <person name="Zhu Y."/>
            <person name="Hemphill L."/>
            <person name="Shang Y."/>
            <person name="Youmans B."/>
            <person name="Ayvaz T."/>
            <person name="Ross M."/>
            <person name="Santibanez J."/>
            <person name="Aqrawi P."/>
            <person name="Gross S."/>
            <person name="Joshi V."/>
            <person name="Fowler G."/>
            <person name="Nazareth L."/>
            <person name="Reid J."/>
            <person name="Worley K."/>
            <person name="Petrosino J."/>
            <person name="Highlander S."/>
            <person name="Gibbs R."/>
        </authorList>
    </citation>
    <scope>NUCLEOTIDE SEQUENCE [LARGE SCALE GENOMIC DNA]</scope>
    <source>
        <strain evidence="5 6">ATCC 27679</strain>
    </source>
</reference>
<dbReference type="GO" id="GO:0008925">
    <property type="term" value="F:maltose O-acetyltransferase activity"/>
    <property type="evidence" value="ECO:0007669"/>
    <property type="project" value="UniProtKB-EC"/>
</dbReference>
<dbReference type="FunFam" id="2.160.10.10:FF:000025">
    <property type="entry name" value="Hexapeptide-repeat containing-acetyltransferase"/>
    <property type="match status" value="1"/>
</dbReference>
<evidence type="ECO:0000256" key="4">
    <source>
        <dbReference type="SAM" id="MobiDB-lite"/>
    </source>
</evidence>
<evidence type="ECO:0000256" key="3">
    <source>
        <dbReference type="ARBA" id="ARBA00023315"/>
    </source>
</evidence>
<dbReference type="EC" id="2.3.1.79" evidence="5"/>
<gene>
    <name evidence="5" type="primary">maa2</name>
    <name evidence="5" type="ORF">HMPREF0168_1366</name>
</gene>
<evidence type="ECO:0000313" key="6">
    <source>
        <dbReference type="Proteomes" id="UP000003323"/>
    </source>
</evidence>
<dbReference type="CDD" id="cd03357">
    <property type="entry name" value="LbH_MAT_GAT"/>
    <property type="match status" value="1"/>
</dbReference>
<name>E0Q8A8_9BIFI</name>
<keyword evidence="3 5" id="KW-0012">Acyltransferase</keyword>
<accession>E0Q8A8</accession>
<dbReference type="Pfam" id="PF00132">
    <property type="entry name" value="Hexapep"/>
    <property type="match status" value="1"/>
</dbReference>
<evidence type="ECO:0000256" key="1">
    <source>
        <dbReference type="ARBA" id="ARBA00007274"/>
    </source>
</evidence>
<dbReference type="InterPro" id="IPR051159">
    <property type="entry name" value="Hexapeptide_acetyltransf"/>
</dbReference>
<protein>
    <submittedName>
        <fullName evidence="5">Bacterial transferase hexapeptide repeat protein</fullName>
        <ecNumber evidence="5">2.3.1.79</ecNumber>
    </submittedName>
</protein>
<dbReference type="InterPro" id="IPR001451">
    <property type="entry name" value="Hexapep"/>
</dbReference>
<dbReference type="PANTHER" id="PTHR23416:SF23">
    <property type="entry name" value="ACETYLTRANSFERASE C18B11.09C-RELATED"/>
    <property type="match status" value="1"/>
</dbReference>
<evidence type="ECO:0000313" key="5">
    <source>
        <dbReference type="EMBL" id="EFM41050.1"/>
    </source>
</evidence>
<dbReference type="EMBL" id="AEEQ01000010">
    <property type="protein sequence ID" value="EFM41050.1"/>
    <property type="molecule type" value="Genomic_DNA"/>
</dbReference>
<feature type="region of interest" description="Disordered" evidence="4">
    <location>
        <begin position="1"/>
        <end position="22"/>
    </location>
</feature>
<proteinExistence type="inferred from homology"/>
<dbReference type="HOGENOM" id="CLU_051638_3_4_11"/>
<dbReference type="Gene3D" id="2.160.10.10">
    <property type="entry name" value="Hexapeptide repeat proteins"/>
    <property type="match status" value="1"/>
</dbReference>